<organism evidence="3">
    <name type="scientific">Perkinsus marinus (strain ATCC 50983 / TXsc)</name>
    <dbReference type="NCBI Taxonomy" id="423536"/>
    <lineage>
        <taxon>Eukaryota</taxon>
        <taxon>Sar</taxon>
        <taxon>Alveolata</taxon>
        <taxon>Perkinsozoa</taxon>
        <taxon>Perkinsea</taxon>
        <taxon>Perkinsida</taxon>
        <taxon>Perkinsidae</taxon>
        <taxon>Perkinsus</taxon>
    </lineage>
</organism>
<reference evidence="2 3" key="1">
    <citation type="submission" date="2008-07" db="EMBL/GenBank/DDBJ databases">
        <authorList>
            <person name="El-Sayed N."/>
            <person name="Caler E."/>
            <person name="Inman J."/>
            <person name="Amedeo P."/>
            <person name="Hass B."/>
            <person name="Wortman J."/>
        </authorList>
    </citation>
    <scope>NUCLEOTIDE SEQUENCE [LARGE SCALE GENOMIC DNA]</scope>
    <source>
        <strain evidence="3">ATCC 50983 / TXsc</strain>
    </source>
</reference>
<proteinExistence type="predicted"/>
<evidence type="ECO:0000256" key="1">
    <source>
        <dbReference type="SAM" id="MobiDB-lite"/>
    </source>
</evidence>
<dbReference type="EMBL" id="GG684423">
    <property type="protein sequence ID" value="EER01132.1"/>
    <property type="molecule type" value="Genomic_DNA"/>
</dbReference>
<dbReference type="GeneID" id="9058011"/>
<evidence type="ECO:0000313" key="2">
    <source>
        <dbReference type="EMBL" id="EER01132.1"/>
    </source>
</evidence>
<feature type="region of interest" description="Disordered" evidence="1">
    <location>
        <begin position="177"/>
        <end position="198"/>
    </location>
</feature>
<sequence>MHMKMCFSKYRKLSVIMTKLRPTGDKRPKEAYKTKCTAIGQMASTKQATVANPNAKVCPLPHPCTHHWEKAQTEIAARASPLHKRHNFVWADEPVDADMTPISYCHPPTPRPSPPVIHVPKKSSGEAKAVTQTKRALRGMAYLAKVAFQGLPSGKRQTAELILEQLTALIESLFDSDDDTPSDATLPNPSQPLPSRGSGRVTFAELRVHTLDCLPRSIVVTGVFPVGKAGVGLSLADPKDLETCIQKLDGFRGLKADKKQLRHPRVIIFNPAINRLESMMPVIELD</sequence>
<keyword evidence="3" id="KW-1185">Reference proteome</keyword>
<dbReference type="Proteomes" id="UP000007800">
    <property type="component" value="Unassembled WGS sequence"/>
</dbReference>
<evidence type="ECO:0000313" key="3">
    <source>
        <dbReference type="Proteomes" id="UP000007800"/>
    </source>
</evidence>
<protein>
    <submittedName>
        <fullName evidence="2">Uncharacterized protein</fullName>
    </submittedName>
</protein>
<dbReference type="RefSeq" id="XP_002768414.1">
    <property type="nucleotide sequence ID" value="XM_002768368.1"/>
</dbReference>
<accession>C5LQ24</accession>
<dbReference type="AlphaFoldDB" id="C5LQ24"/>
<dbReference type="InParanoid" id="C5LQ24"/>
<name>C5LQ24_PERM5</name>
<gene>
    <name evidence="2" type="ORF">Pmar_PMAR009052</name>
</gene>